<dbReference type="InterPro" id="IPR015365">
    <property type="entry name" value="Elong-fact-P_C"/>
</dbReference>
<dbReference type="GO" id="GO:0003746">
    <property type="term" value="F:translation elongation factor activity"/>
    <property type="evidence" value="ECO:0007669"/>
    <property type="project" value="UniProtKB-UniRule"/>
</dbReference>
<evidence type="ECO:0000256" key="3">
    <source>
        <dbReference type="ARBA" id="ARBA00009479"/>
    </source>
</evidence>
<dbReference type="STRING" id="485915.Dret_1301"/>
<evidence type="ECO:0000256" key="4">
    <source>
        <dbReference type="ARBA" id="ARBA00022490"/>
    </source>
</evidence>
<dbReference type="PANTHER" id="PTHR30053:SF12">
    <property type="entry name" value="ELONGATION FACTOR P (EF-P) FAMILY PROTEIN"/>
    <property type="match status" value="1"/>
</dbReference>
<dbReference type="InterPro" id="IPR011768">
    <property type="entry name" value="Transl_elongation_fac_P"/>
</dbReference>
<protein>
    <recommendedName>
        <fullName evidence="7 8">Elongation factor P</fullName>
        <shortName evidence="7">EF-P</shortName>
    </recommendedName>
</protein>
<evidence type="ECO:0000256" key="6">
    <source>
        <dbReference type="ARBA" id="ARBA00022917"/>
    </source>
</evidence>
<dbReference type="InterPro" id="IPR013852">
    <property type="entry name" value="Transl_elong_P/YeiP_CS"/>
</dbReference>
<dbReference type="SMART" id="SM01185">
    <property type="entry name" value="EFP"/>
    <property type="match status" value="1"/>
</dbReference>
<evidence type="ECO:0000256" key="8">
    <source>
        <dbReference type="NCBIfam" id="TIGR00038"/>
    </source>
</evidence>
<dbReference type="NCBIfam" id="TIGR00038">
    <property type="entry name" value="efp"/>
    <property type="match status" value="1"/>
</dbReference>
<dbReference type="Pfam" id="PF09285">
    <property type="entry name" value="Elong-fact-P_C"/>
    <property type="match status" value="1"/>
</dbReference>
<dbReference type="RefSeq" id="WP_015751736.1">
    <property type="nucleotide sequence ID" value="NC_013223.1"/>
</dbReference>
<dbReference type="FunFam" id="2.40.50.140:FF:000004">
    <property type="entry name" value="Elongation factor P"/>
    <property type="match status" value="1"/>
</dbReference>
<dbReference type="EMBL" id="CP001734">
    <property type="protein sequence ID" value="ACV68589.1"/>
    <property type="molecule type" value="Genomic_DNA"/>
</dbReference>
<sequence length="185" mass="20503">MLSTKDIKTGLKIELEGEPFEILEFLHVKPGKGGAFVRTKLRNILTGAVKDHTFRSGEKFAKPDLEKKSMQFLYRDGTDCVFMDMSSYEQVNVPEDSLAQQVGFLQDGQEVDVLTYQGQIIDIELPSSVILEVTETEPGLKGDTVSGATKPATLETGLTVQVPLFIEQGEKVRVDTRSSEYIGRT</sequence>
<dbReference type="Proteomes" id="UP000001052">
    <property type="component" value="Chromosome"/>
</dbReference>
<dbReference type="FunFam" id="2.30.30.30:FF:000003">
    <property type="entry name" value="Elongation factor P"/>
    <property type="match status" value="1"/>
</dbReference>
<keyword evidence="5 7" id="KW-0251">Elongation factor</keyword>
<organism evidence="12 13">
    <name type="scientific">Desulfohalobium retbaense (strain ATCC 49708 / DSM 5692 / JCM 16813 / HR100)</name>
    <dbReference type="NCBI Taxonomy" id="485915"/>
    <lineage>
        <taxon>Bacteria</taxon>
        <taxon>Pseudomonadati</taxon>
        <taxon>Thermodesulfobacteriota</taxon>
        <taxon>Desulfovibrionia</taxon>
        <taxon>Desulfovibrionales</taxon>
        <taxon>Desulfohalobiaceae</taxon>
        <taxon>Desulfohalobium</taxon>
    </lineage>
</organism>
<dbReference type="HOGENOM" id="CLU_074944_0_1_7"/>
<evidence type="ECO:0000256" key="2">
    <source>
        <dbReference type="ARBA" id="ARBA00004815"/>
    </source>
</evidence>
<dbReference type="InterPro" id="IPR012340">
    <property type="entry name" value="NA-bd_OB-fold"/>
</dbReference>
<dbReference type="FunFam" id="2.40.50.140:FF:000009">
    <property type="entry name" value="Elongation factor P"/>
    <property type="match status" value="1"/>
</dbReference>
<dbReference type="SUPFAM" id="SSF50249">
    <property type="entry name" value="Nucleic acid-binding proteins"/>
    <property type="match status" value="2"/>
</dbReference>
<dbReference type="OrthoDB" id="9801844at2"/>
<dbReference type="InterPro" id="IPR001059">
    <property type="entry name" value="Transl_elong_P/YeiP_cen"/>
</dbReference>
<reference evidence="12 13" key="2">
    <citation type="journal article" date="2010" name="Stand. Genomic Sci.">
        <title>Complete genome sequence of Desulfohalobium retbaense type strain (HR(100)).</title>
        <authorList>
            <person name="Spring S."/>
            <person name="Nolan M."/>
            <person name="Lapidus A."/>
            <person name="Glavina Del Rio T."/>
            <person name="Copeland A."/>
            <person name="Tice H."/>
            <person name="Cheng J.F."/>
            <person name="Lucas S."/>
            <person name="Land M."/>
            <person name="Chen F."/>
            <person name="Bruce D."/>
            <person name="Goodwin L."/>
            <person name="Pitluck S."/>
            <person name="Ivanova N."/>
            <person name="Mavromatis K."/>
            <person name="Mikhailova N."/>
            <person name="Pati A."/>
            <person name="Chen A."/>
            <person name="Palaniappan K."/>
            <person name="Hauser L."/>
            <person name="Chang Y.J."/>
            <person name="Jeffries C.D."/>
            <person name="Munk C."/>
            <person name="Kiss H."/>
            <person name="Chain P."/>
            <person name="Han C."/>
            <person name="Brettin T."/>
            <person name="Detter J.C."/>
            <person name="Schuler E."/>
            <person name="Goker M."/>
            <person name="Rohde M."/>
            <person name="Bristow J."/>
            <person name="Eisen J.A."/>
            <person name="Markowitz V."/>
            <person name="Hugenholtz P."/>
            <person name="Kyrpides N.C."/>
            <person name="Klenk H.P."/>
        </authorList>
    </citation>
    <scope>NUCLEOTIDE SEQUENCE [LARGE SCALE GENOMIC DNA]</scope>
    <source>
        <strain evidence="12 13">DSM 5692</strain>
    </source>
</reference>
<comment type="subcellular location">
    <subcellularLocation>
        <location evidence="1 7">Cytoplasm</location>
    </subcellularLocation>
</comment>
<comment type="function">
    <text evidence="7">Involved in peptide bond synthesis. Stimulates efficient translation and peptide-bond synthesis on native or reconstituted 70S ribosomes in vitro. Probably functions indirectly by altering the affinity of the ribosome for aminoacyl-tRNA, thus increasing their reactivity as acceptors for peptidyl transferase.</text>
</comment>
<dbReference type="eggNOG" id="COG0231">
    <property type="taxonomic scope" value="Bacteria"/>
</dbReference>
<dbReference type="InterPro" id="IPR013185">
    <property type="entry name" value="Transl_elong_KOW-like"/>
</dbReference>
<dbReference type="InterPro" id="IPR008991">
    <property type="entry name" value="Translation_prot_SH3-like_sf"/>
</dbReference>
<feature type="domain" description="Elongation factor P C-terminal" evidence="10">
    <location>
        <begin position="129"/>
        <end position="184"/>
    </location>
</feature>
<dbReference type="Pfam" id="PF01132">
    <property type="entry name" value="EFP"/>
    <property type="match status" value="1"/>
</dbReference>
<dbReference type="Gene3D" id="2.30.30.30">
    <property type="match status" value="1"/>
</dbReference>
<evidence type="ECO:0000256" key="1">
    <source>
        <dbReference type="ARBA" id="ARBA00004496"/>
    </source>
</evidence>
<feature type="domain" description="Translation elongation factor P/YeiP central" evidence="11">
    <location>
        <begin position="67"/>
        <end position="121"/>
    </location>
</feature>
<dbReference type="Pfam" id="PF08207">
    <property type="entry name" value="EFP_N"/>
    <property type="match status" value="1"/>
</dbReference>
<evidence type="ECO:0000313" key="13">
    <source>
        <dbReference type="Proteomes" id="UP000001052"/>
    </source>
</evidence>
<dbReference type="SMART" id="SM00841">
    <property type="entry name" value="Elong-fact-P_C"/>
    <property type="match status" value="1"/>
</dbReference>
<gene>
    <name evidence="7" type="primary">efp</name>
    <name evidence="12" type="ordered locus">Dret_1301</name>
</gene>
<keyword evidence="4 7" id="KW-0963">Cytoplasm</keyword>
<evidence type="ECO:0000313" key="12">
    <source>
        <dbReference type="EMBL" id="ACV68589.1"/>
    </source>
</evidence>
<dbReference type="GO" id="GO:0043043">
    <property type="term" value="P:peptide biosynthetic process"/>
    <property type="evidence" value="ECO:0007669"/>
    <property type="project" value="InterPro"/>
</dbReference>
<dbReference type="Gene3D" id="2.40.50.140">
    <property type="entry name" value="Nucleic acid-binding proteins"/>
    <property type="match status" value="2"/>
</dbReference>
<evidence type="ECO:0000259" key="11">
    <source>
        <dbReference type="SMART" id="SM01185"/>
    </source>
</evidence>
<comment type="similarity">
    <text evidence="3 7 9">Belongs to the elongation factor P family.</text>
</comment>
<dbReference type="SUPFAM" id="SSF50104">
    <property type="entry name" value="Translation proteins SH3-like domain"/>
    <property type="match status" value="1"/>
</dbReference>
<dbReference type="KEGG" id="drt:Dret_1301"/>
<dbReference type="GO" id="GO:0005829">
    <property type="term" value="C:cytosol"/>
    <property type="evidence" value="ECO:0007669"/>
    <property type="project" value="UniProtKB-ARBA"/>
</dbReference>
<dbReference type="PROSITE" id="PS01275">
    <property type="entry name" value="EFP"/>
    <property type="match status" value="1"/>
</dbReference>
<dbReference type="InterPro" id="IPR020599">
    <property type="entry name" value="Transl_elong_fac_P/YeiP"/>
</dbReference>
<dbReference type="UniPathway" id="UPA00345"/>
<keyword evidence="6 7" id="KW-0648">Protein biosynthesis</keyword>
<keyword evidence="13" id="KW-1185">Reference proteome</keyword>
<name>C8X2E2_DESRD</name>
<evidence type="ECO:0000259" key="10">
    <source>
        <dbReference type="SMART" id="SM00841"/>
    </source>
</evidence>
<comment type="pathway">
    <text evidence="2 7">Protein biosynthesis; polypeptide chain elongation.</text>
</comment>
<evidence type="ECO:0000256" key="7">
    <source>
        <dbReference type="HAMAP-Rule" id="MF_00141"/>
    </source>
</evidence>
<dbReference type="AlphaFoldDB" id="C8X2E2"/>
<evidence type="ECO:0000256" key="9">
    <source>
        <dbReference type="RuleBase" id="RU004389"/>
    </source>
</evidence>
<dbReference type="PANTHER" id="PTHR30053">
    <property type="entry name" value="ELONGATION FACTOR P"/>
    <property type="match status" value="1"/>
</dbReference>
<accession>C8X2E2</accession>
<dbReference type="PIRSF" id="PIRSF005901">
    <property type="entry name" value="EF-P"/>
    <property type="match status" value="1"/>
</dbReference>
<dbReference type="HAMAP" id="MF_00141">
    <property type="entry name" value="EF_P"/>
    <property type="match status" value="1"/>
</dbReference>
<reference evidence="13" key="1">
    <citation type="submission" date="2009-09" db="EMBL/GenBank/DDBJ databases">
        <title>The complete chromosome of Desulfohalobium retbaense DSM 5692.</title>
        <authorList>
            <consortium name="US DOE Joint Genome Institute (JGI-PGF)"/>
            <person name="Lucas S."/>
            <person name="Copeland A."/>
            <person name="Lapidus A."/>
            <person name="Glavina del Rio T."/>
            <person name="Dalin E."/>
            <person name="Tice H."/>
            <person name="Bruce D."/>
            <person name="Goodwin L."/>
            <person name="Pitluck S."/>
            <person name="Kyrpides N."/>
            <person name="Mavromatis K."/>
            <person name="Ivanova N."/>
            <person name="Mikhailova N."/>
            <person name="Munk A.C."/>
            <person name="Brettin T."/>
            <person name="Detter J.C."/>
            <person name="Han C."/>
            <person name="Tapia R."/>
            <person name="Larimer F."/>
            <person name="Land M."/>
            <person name="Hauser L."/>
            <person name="Markowitz V."/>
            <person name="Cheng J.-F."/>
            <person name="Hugenholtz P."/>
            <person name="Woyke T."/>
            <person name="Wu D."/>
            <person name="Spring S."/>
            <person name="Klenk H.-P."/>
            <person name="Eisen J.A."/>
        </authorList>
    </citation>
    <scope>NUCLEOTIDE SEQUENCE [LARGE SCALE GENOMIC DNA]</scope>
    <source>
        <strain evidence="13">DSM 5692</strain>
    </source>
</reference>
<evidence type="ECO:0000256" key="5">
    <source>
        <dbReference type="ARBA" id="ARBA00022768"/>
    </source>
</evidence>
<dbReference type="CDD" id="cd04470">
    <property type="entry name" value="S1_EF-P_repeat_1"/>
    <property type="match status" value="1"/>
</dbReference>
<dbReference type="CDD" id="cd05794">
    <property type="entry name" value="S1_EF-P_repeat_2"/>
    <property type="match status" value="1"/>
</dbReference>
<dbReference type="InterPro" id="IPR014722">
    <property type="entry name" value="Rib_uL2_dom2"/>
</dbReference>
<proteinExistence type="inferred from homology"/>
<dbReference type="NCBIfam" id="NF001810">
    <property type="entry name" value="PRK00529.1"/>
    <property type="match status" value="1"/>
</dbReference>